<keyword evidence="3" id="KW-1185">Reference proteome</keyword>
<dbReference type="GO" id="GO:0031048">
    <property type="term" value="P:regulatory ncRNA-mediated heterochromatin formation"/>
    <property type="evidence" value="ECO:0007669"/>
    <property type="project" value="TreeGrafter"/>
</dbReference>
<dbReference type="AlphaFoldDB" id="A0AA88XKQ6"/>
<gene>
    <name evidence="2" type="ORF">FSP39_018075</name>
</gene>
<name>A0AA88XKQ6_PINIB</name>
<evidence type="ECO:0000259" key="1">
    <source>
        <dbReference type="Pfam" id="PF13086"/>
    </source>
</evidence>
<dbReference type="SUPFAM" id="SSF52540">
    <property type="entry name" value="P-loop containing nucleoside triphosphate hydrolases"/>
    <property type="match status" value="2"/>
</dbReference>
<dbReference type="GO" id="GO:0004386">
    <property type="term" value="F:helicase activity"/>
    <property type="evidence" value="ECO:0007669"/>
    <property type="project" value="InterPro"/>
</dbReference>
<evidence type="ECO:0000313" key="3">
    <source>
        <dbReference type="Proteomes" id="UP001186944"/>
    </source>
</evidence>
<dbReference type="GO" id="GO:0031380">
    <property type="term" value="C:nuclear RNA-directed RNA polymerase complex"/>
    <property type="evidence" value="ECO:0007669"/>
    <property type="project" value="TreeGrafter"/>
</dbReference>
<sequence>MHLNDSQYEAFKAALTQEFTLIQGPPGTGKTYLGLLIAKALLRNKNIWINEIADNDKLHRRNFQRNEFTHRHHPMLVVCYTNHALDQFMEGIIKFMNLDDKEALGRVVRVGGRCSNQIVEKFSLKEIRKGHKTFINYKGYKEKMETKYRRMIQIRHMLKDRKGIILRLESLSSVNNLKHIFKTDENFHKWLGISIEDCLSSLRRYLERSHESLISQNPLHQNHEVSQQSELPPGDVILVQTEAQIALQDRQFDNDAEYDVNVDDRHVGLYINEFFERFILDRETTLPDKAKTLLKQTAIDFSNRVSETPLISDREANEIFEKLQAKTKHTQRRSMENVSILDTQI</sequence>
<feature type="domain" description="DNA2/NAM7 helicase helicase" evidence="1">
    <location>
        <begin position="2"/>
        <end position="214"/>
    </location>
</feature>
<dbReference type="InterPro" id="IPR045055">
    <property type="entry name" value="DNA2/NAM7-like"/>
</dbReference>
<proteinExistence type="predicted"/>
<dbReference type="Pfam" id="PF13086">
    <property type="entry name" value="AAA_11"/>
    <property type="match status" value="1"/>
</dbReference>
<dbReference type="PANTHER" id="PTHR10887:SF341">
    <property type="entry name" value="NFX1-TYPE ZINC FINGER-CONTAINING PROTEIN 1"/>
    <property type="match status" value="1"/>
</dbReference>
<comment type="caution">
    <text evidence="2">The sequence shown here is derived from an EMBL/GenBank/DDBJ whole genome shotgun (WGS) entry which is preliminary data.</text>
</comment>
<dbReference type="InterPro" id="IPR027417">
    <property type="entry name" value="P-loop_NTPase"/>
</dbReference>
<dbReference type="PANTHER" id="PTHR10887">
    <property type="entry name" value="DNA2/NAM7 HELICASE FAMILY"/>
    <property type="match status" value="1"/>
</dbReference>
<accession>A0AA88XKQ6</accession>
<dbReference type="EMBL" id="VSWD01000013">
    <property type="protein sequence ID" value="KAK3084731.1"/>
    <property type="molecule type" value="Genomic_DNA"/>
</dbReference>
<organism evidence="2 3">
    <name type="scientific">Pinctada imbricata</name>
    <name type="common">Atlantic pearl-oyster</name>
    <name type="synonym">Pinctada martensii</name>
    <dbReference type="NCBI Taxonomy" id="66713"/>
    <lineage>
        <taxon>Eukaryota</taxon>
        <taxon>Metazoa</taxon>
        <taxon>Spiralia</taxon>
        <taxon>Lophotrochozoa</taxon>
        <taxon>Mollusca</taxon>
        <taxon>Bivalvia</taxon>
        <taxon>Autobranchia</taxon>
        <taxon>Pteriomorphia</taxon>
        <taxon>Pterioida</taxon>
        <taxon>Pterioidea</taxon>
        <taxon>Pteriidae</taxon>
        <taxon>Pinctada</taxon>
    </lineage>
</organism>
<dbReference type="InterPro" id="IPR041677">
    <property type="entry name" value="DNA2/NAM7_AAA_11"/>
</dbReference>
<dbReference type="Gene3D" id="3.40.50.300">
    <property type="entry name" value="P-loop containing nucleotide triphosphate hydrolases"/>
    <property type="match status" value="1"/>
</dbReference>
<dbReference type="Proteomes" id="UP001186944">
    <property type="component" value="Unassembled WGS sequence"/>
</dbReference>
<reference evidence="2" key="1">
    <citation type="submission" date="2019-08" db="EMBL/GenBank/DDBJ databases">
        <title>The improved chromosome-level genome for the pearl oyster Pinctada fucata martensii using PacBio sequencing and Hi-C.</title>
        <authorList>
            <person name="Zheng Z."/>
        </authorList>
    </citation>
    <scope>NUCLEOTIDE SEQUENCE</scope>
    <source>
        <strain evidence="2">ZZ-2019</strain>
        <tissue evidence="2">Adductor muscle</tissue>
    </source>
</reference>
<evidence type="ECO:0000313" key="2">
    <source>
        <dbReference type="EMBL" id="KAK3084731.1"/>
    </source>
</evidence>
<protein>
    <recommendedName>
        <fullName evidence="1">DNA2/NAM7 helicase helicase domain-containing protein</fullName>
    </recommendedName>
</protein>